<name>A0A2C9KRD7_BIOGL</name>
<feature type="transmembrane region" description="Helical" evidence="1">
    <location>
        <begin position="21"/>
        <end position="40"/>
    </location>
</feature>
<keyword evidence="1" id="KW-0472">Membrane</keyword>
<gene>
    <name evidence="3" type="primary">106064382</name>
</gene>
<dbReference type="InterPro" id="IPR052514">
    <property type="entry name" value="SAM-dependent_MTase"/>
</dbReference>
<dbReference type="Pfam" id="PF05050">
    <property type="entry name" value="Methyltransf_21"/>
    <property type="match status" value="1"/>
</dbReference>
<dbReference type="NCBIfam" id="TIGR01444">
    <property type="entry name" value="fkbM_fam"/>
    <property type="match status" value="1"/>
</dbReference>
<keyword evidence="1" id="KW-1133">Transmembrane helix</keyword>
<dbReference type="PANTHER" id="PTHR34203">
    <property type="entry name" value="METHYLTRANSFERASE, FKBM FAMILY PROTEIN"/>
    <property type="match status" value="1"/>
</dbReference>
<reference evidence="3" key="1">
    <citation type="submission" date="2020-05" db="UniProtKB">
        <authorList>
            <consortium name="EnsemblMetazoa"/>
        </authorList>
    </citation>
    <scope>IDENTIFICATION</scope>
    <source>
        <strain evidence="3">BB02</strain>
    </source>
</reference>
<dbReference type="VEuPathDB" id="VectorBase:BGLAX_035100"/>
<feature type="domain" description="Methyltransferase FkbM" evidence="2">
    <location>
        <begin position="182"/>
        <end position="297"/>
    </location>
</feature>
<dbReference type="PANTHER" id="PTHR34203:SF15">
    <property type="entry name" value="SLL1173 PROTEIN"/>
    <property type="match status" value="1"/>
</dbReference>
<dbReference type="InterPro" id="IPR029063">
    <property type="entry name" value="SAM-dependent_MTases_sf"/>
</dbReference>
<sequence>MNVQRMINNYVPSAIRKNQMVTFALMVIVVVFMIVLGHSLRFDLAPMSFCQSETNLKSIYLNASGIHVIPSKPDKQTKSRDALDVSNNECVDLFNPEKSGKLLICIHDPKKDLMVSAHLKNEGSWEKENVEAMYQMTSMFPGIALVDLGCNLGVFTLPAAKFGMEVRSTAKDTDAMMDSLQLLQRSLAINGLSCHVTLIHNALHRQRKQLRLAVDPTNIGGSSVVEIIQSRKKKIPKKYLVDAICLNDLAPLVEGKQVFLKIDLEGHEAKVLECAQDFFDKVDVKVVLIEWMYYRHNDEGSKIVKDFLVHNHMVPTWGLDLNRQIDLYASHSWPDNVFWRKTV</sequence>
<dbReference type="Gene3D" id="3.40.50.150">
    <property type="entry name" value="Vaccinia Virus protein VP39"/>
    <property type="match status" value="1"/>
</dbReference>
<dbReference type="InterPro" id="IPR006342">
    <property type="entry name" value="FkbM_mtfrase"/>
</dbReference>
<evidence type="ECO:0000256" key="1">
    <source>
        <dbReference type="SAM" id="Phobius"/>
    </source>
</evidence>
<dbReference type="KEGG" id="bgt:106064382"/>
<accession>A0A2C9KRD7</accession>
<organism evidence="3 4">
    <name type="scientific">Biomphalaria glabrata</name>
    <name type="common">Bloodfluke planorb</name>
    <name type="synonym">Freshwater snail</name>
    <dbReference type="NCBI Taxonomy" id="6526"/>
    <lineage>
        <taxon>Eukaryota</taxon>
        <taxon>Metazoa</taxon>
        <taxon>Spiralia</taxon>
        <taxon>Lophotrochozoa</taxon>
        <taxon>Mollusca</taxon>
        <taxon>Gastropoda</taxon>
        <taxon>Heterobranchia</taxon>
        <taxon>Euthyneura</taxon>
        <taxon>Panpulmonata</taxon>
        <taxon>Hygrophila</taxon>
        <taxon>Lymnaeoidea</taxon>
        <taxon>Planorbidae</taxon>
        <taxon>Biomphalaria</taxon>
    </lineage>
</organism>
<evidence type="ECO:0000313" key="4">
    <source>
        <dbReference type="Proteomes" id="UP000076420"/>
    </source>
</evidence>
<dbReference type="VEuPathDB" id="VectorBase:BGLB022685"/>
<dbReference type="Proteomes" id="UP000076420">
    <property type="component" value="Unassembled WGS sequence"/>
</dbReference>
<dbReference type="AlphaFoldDB" id="A0A2C9KRD7"/>
<protein>
    <recommendedName>
        <fullName evidence="2">Methyltransferase FkbM domain-containing protein</fullName>
    </recommendedName>
</protein>
<dbReference type="EnsemblMetazoa" id="BGLB022685-RA">
    <property type="protein sequence ID" value="BGLB022685-PA"/>
    <property type="gene ID" value="BGLB022685"/>
</dbReference>
<dbReference type="OrthoDB" id="411251at2759"/>
<keyword evidence="1" id="KW-0812">Transmembrane</keyword>
<evidence type="ECO:0000313" key="3">
    <source>
        <dbReference type="EnsemblMetazoa" id="BGLB022685-PA"/>
    </source>
</evidence>
<proteinExistence type="predicted"/>
<evidence type="ECO:0000259" key="2">
    <source>
        <dbReference type="Pfam" id="PF05050"/>
    </source>
</evidence>
<dbReference type="SUPFAM" id="SSF53335">
    <property type="entry name" value="S-adenosyl-L-methionine-dependent methyltransferases"/>
    <property type="match status" value="1"/>
</dbReference>